<evidence type="ECO:0000256" key="3">
    <source>
        <dbReference type="ARBA" id="ARBA00022448"/>
    </source>
</evidence>
<evidence type="ECO:0000313" key="11">
    <source>
        <dbReference type="Proteomes" id="UP001164746"/>
    </source>
</evidence>
<keyword evidence="7" id="KW-0496">Mitochondrion</keyword>
<dbReference type="InterPro" id="IPR023395">
    <property type="entry name" value="MCP_dom_sf"/>
</dbReference>
<organism evidence="10 11">
    <name type="scientific">Mya arenaria</name>
    <name type="common">Soft-shell clam</name>
    <dbReference type="NCBI Taxonomy" id="6604"/>
    <lineage>
        <taxon>Eukaryota</taxon>
        <taxon>Metazoa</taxon>
        <taxon>Spiralia</taxon>
        <taxon>Lophotrochozoa</taxon>
        <taxon>Mollusca</taxon>
        <taxon>Bivalvia</taxon>
        <taxon>Autobranchia</taxon>
        <taxon>Heteroconchia</taxon>
        <taxon>Euheterodonta</taxon>
        <taxon>Imparidentia</taxon>
        <taxon>Neoheterodontei</taxon>
        <taxon>Myida</taxon>
        <taxon>Myoidea</taxon>
        <taxon>Myidae</taxon>
        <taxon>Mya</taxon>
    </lineage>
</organism>
<dbReference type="EMBL" id="CP111027">
    <property type="protein sequence ID" value="WAR29901.1"/>
    <property type="molecule type" value="Genomic_DNA"/>
</dbReference>
<gene>
    <name evidence="10" type="ORF">MAR_003469</name>
</gene>
<reference evidence="10" key="1">
    <citation type="submission" date="2022-11" db="EMBL/GenBank/DDBJ databases">
        <title>Centuries of genome instability and evolution in soft-shell clam transmissible cancer (bioRxiv).</title>
        <authorList>
            <person name="Hart S.F.M."/>
            <person name="Yonemitsu M.A."/>
            <person name="Giersch R.M."/>
            <person name="Beal B.F."/>
            <person name="Arriagada G."/>
            <person name="Davis B.W."/>
            <person name="Ostrander E.A."/>
            <person name="Goff S.P."/>
            <person name="Metzger M.J."/>
        </authorList>
    </citation>
    <scope>NUCLEOTIDE SEQUENCE</scope>
    <source>
        <strain evidence="10">MELC-2E11</strain>
        <tissue evidence="10">Siphon/mantle</tissue>
    </source>
</reference>
<feature type="repeat" description="Solcar" evidence="9">
    <location>
        <begin position="565"/>
        <end position="655"/>
    </location>
</feature>
<evidence type="ECO:0000256" key="4">
    <source>
        <dbReference type="ARBA" id="ARBA00022692"/>
    </source>
</evidence>
<proteinExistence type="inferred from homology"/>
<dbReference type="InterPro" id="IPR002167">
    <property type="entry name" value="GDC-like"/>
</dbReference>
<dbReference type="Proteomes" id="UP001164746">
    <property type="component" value="Chromosome 16"/>
</dbReference>
<keyword evidence="11" id="KW-1185">Reference proteome</keyword>
<sequence length="667" mass="75439">MDELMETFCSRERDVTGSYMRGGLDIRCTASKQKLQGCTKNLLQFQQFCCEYFNDDLIRSADLKSDYFNDDLLRSTVFKSDGMFKEYLDKTINYSVVNPYAKFLMSFKSNPICNILKTSQSEKSLCDSISDLLDQTEFAQNYSMFKIINWATVNKRYTNRNQFQSTNEHSIFDSLVQDIASRLSVLADSNDSIMETQKCSAEHFVNDRPSITLKEKCQFSVKSYEKLEAINRFQYEIFQQEINAIESGINVKLEQDIPLSVICDPNEMEKMESQIAINNVHSMTSPSVSTSRMKIPAGLSRFVSVCKAEEKSIGDKVIYTGQSLESTGNSRNIATTSTNTFDDDGGVVSNNSNNNGEHYHHEEHHINEKVSNKNKIITSFIAGGLAGAIAKTTIAPLDRTKINFQTSEKKFSPKKALEFIKKTYNNEGFRALWRGNSATMVRIVPYAAIQYTAHEQYKMLLKTDIRKKHLPPVRRALAGSMAGVSATSLTYPLDFARARMAVTAKSKYGNIVTVFTAVWKEEGWRIVMRGYTPTVIGSCIYSGISFFTYETLKKEHASYSKGVDPTPFTRWCFGACAGILGQCTSYPLDIVRRRMQTAGVTGHSLDYTTILGTARRVYQREGIKGGLYKGLSMNWIKGPVSAGISFMVFETVQRWLRKWPVFHINED</sequence>
<keyword evidence="6" id="KW-0999">Mitochondrion inner membrane</keyword>
<evidence type="ECO:0000256" key="5">
    <source>
        <dbReference type="ARBA" id="ARBA00022737"/>
    </source>
</evidence>
<dbReference type="PRINTS" id="PR00926">
    <property type="entry name" value="MITOCARRIER"/>
</dbReference>
<feature type="repeat" description="Solcar" evidence="9">
    <location>
        <begin position="374"/>
        <end position="460"/>
    </location>
</feature>
<dbReference type="PANTHER" id="PTHR24089">
    <property type="entry name" value="SOLUTE CARRIER FAMILY 25"/>
    <property type="match status" value="1"/>
</dbReference>
<feature type="repeat" description="Solcar" evidence="9">
    <location>
        <begin position="470"/>
        <end position="555"/>
    </location>
</feature>
<dbReference type="PROSITE" id="PS50920">
    <property type="entry name" value="SOLCAR"/>
    <property type="match status" value="3"/>
</dbReference>
<keyword evidence="3" id="KW-0813">Transport</keyword>
<comment type="subcellular location">
    <subcellularLocation>
        <location evidence="1">Mitochondrion inner membrane</location>
        <topology evidence="1">Multi-pass membrane protein</topology>
    </subcellularLocation>
</comment>
<evidence type="ECO:0000256" key="9">
    <source>
        <dbReference type="PROSITE-ProRule" id="PRU00282"/>
    </source>
</evidence>
<protein>
    <submittedName>
        <fullName evidence="10">S2542-like protein</fullName>
    </submittedName>
</protein>
<evidence type="ECO:0000256" key="2">
    <source>
        <dbReference type="ARBA" id="ARBA00006375"/>
    </source>
</evidence>
<evidence type="ECO:0000256" key="6">
    <source>
        <dbReference type="ARBA" id="ARBA00022792"/>
    </source>
</evidence>
<keyword evidence="4 9" id="KW-0812">Transmembrane</keyword>
<dbReference type="Pfam" id="PF00153">
    <property type="entry name" value="Mito_carr"/>
    <property type="match status" value="3"/>
</dbReference>
<dbReference type="PRINTS" id="PR00928">
    <property type="entry name" value="GRAVESDC"/>
</dbReference>
<name>A0ABY7G9W7_MYAAR</name>
<dbReference type="InterPro" id="IPR018108">
    <property type="entry name" value="MCP_transmembrane"/>
</dbReference>
<dbReference type="InterPro" id="IPR002067">
    <property type="entry name" value="MCP"/>
</dbReference>
<dbReference type="Gene3D" id="1.50.40.10">
    <property type="entry name" value="Mitochondrial carrier domain"/>
    <property type="match status" value="1"/>
</dbReference>
<evidence type="ECO:0000256" key="1">
    <source>
        <dbReference type="ARBA" id="ARBA00004448"/>
    </source>
</evidence>
<evidence type="ECO:0000256" key="7">
    <source>
        <dbReference type="ARBA" id="ARBA00023128"/>
    </source>
</evidence>
<evidence type="ECO:0000313" key="10">
    <source>
        <dbReference type="EMBL" id="WAR29901.1"/>
    </source>
</evidence>
<dbReference type="SUPFAM" id="SSF103506">
    <property type="entry name" value="Mitochondrial carrier"/>
    <property type="match status" value="1"/>
</dbReference>
<keyword evidence="5" id="KW-0677">Repeat</keyword>
<comment type="similarity">
    <text evidence="2">Belongs to the mitochondrial carrier (TC 2.A.29) family.</text>
</comment>
<evidence type="ECO:0000256" key="8">
    <source>
        <dbReference type="ARBA" id="ARBA00023136"/>
    </source>
</evidence>
<keyword evidence="8 9" id="KW-0472">Membrane</keyword>
<accession>A0ABY7G9W7</accession>